<accession>A0ACB9GG83</accession>
<dbReference type="Proteomes" id="UP001055811">
    <property type="component" value="Linkage Group LG02"/>
</dbReference>
<gene>
    <name evidence="1" type="ORF">L2E82_12447</name>
</gene>
<protein>
    <submittedName>
        <fullName evidence="1">Uncharacterized protein</fullName>
    </submittedName>
</protein>
<reference evidence="1 2" key="2">
    <citation type="journal article" date="2022" name="Mol. Ecol. Resour.">
        <title>The genomes of chicory, endive, great burdock and yacon provide insights into Asteraceae paleo-polyploidization history and plant inulin production.</title>
        <authorList>
            <person name="Fan W."/>
            <person name="Wang S."/>
            <person name="Wang H."/>
            <person name="Wang A."/>
            <person name="Jiang F."/>
            <person name="Liu H."/>
            <person name="Zhao H."/>
            <person name="Xu D."/>
            <person name="Zhang Y."/>
        </authorList>
    </citation>
    <scope>NUCLEOTIDE SEQUENCE [LARGE SCALE GENOMIC DNA]</scope>
    <source>
        <strain evidence="2">cv. Punajuju</strain>
        <tissue evidence="1">Leaves</tissue>
    </source>
</reference>
<evidence type="ECO:0000313" key="2">
    <source>
        <dbReference type="Proteomes" id="UP001055811"/>
    </source>
</evidence>
<keyword evidence="2" id="KW-1185">Reference proteome</keyword>
<name>A0ACB9GG83_CICIN</name>
<comment type="caution">
    <text evidence="1">The sequence shown here is derived from an EMBL/GenBank/DDBJ whole genome shotgun (WGS) entry which is preliminary data.</text>
</comment>
<reference evidence="2" key="1">
    <citation type="journal article" date="2022" name="Mol. Ecol. Resour.">
        <title>The genomes of chicory, endive, great burdock and yacon provide insights into Asteraceae palaeo-polyploidization history and plant inulin production.</title>
        <authorList>
            <person name="Fan W."/>
            <person name="Wang S."/>
            <person name="Wang H."/>
            <person name="Wang A."/>
            <person name="Jiang F."/>
            <person name="Liu H."/>
            <person name="Zhao H."/>
            <person name="Xu D."/>
            <person name="Zhang Y."/>
        </authorList>
    </citation>
    <scope>NUCLEOTIDE SEQUENCE [LARGE SCALE GENOMIC DNA]</scope>
    <source>
        <strain evidence="2">cv. Punajuju</strain>
    </source>
</reference>
<organism evidence="1 2">
    <name type="scientific">Cichorium intybus</name>
    <name type="common">Chicory</name>
    <dbReference type="NCBI Taxonomy" id="13427"/>
    <lineage>
        <taxon>Eukaryota</taxon>
        <taxon>Viridiplantae</taxon>
        <taxon>Streptophyta</taxon>
        <taxon>Embryophyta</taxon>
        <taxon>Tracheophyta</taxon>
        <taxon>Spermatophyta</taxon>
        <taxon>Magnoliopsida</taxon>
        <taxon>eudicotyledons</taxon>
        <taxon>Gunneridae</taxon>
        <taxon>Pentapetalae</taxon>
        <taxon>asterids</taxon>
        <taxon>campanulids</taxon>
        <taxon>Asterales</taxon>
        <taxon>Asteraceae</taxon>
        <taxon>Cichorioideae</taxon>
        <taxon>Cichorieae</taxon>
        <taxon>Cichoriinae</taxon>
        <taxon>Cichorium</taxon>
    </lineage>
</organism>
<proteinExistence type="predicted"/>
<dbReference type="EMBL" id="CM042010">
    <property type="protein sequence ID" value="KAI3782402.1"/>
    <property type="molecule type" value="Genomic_DNA"/>
</dbReference>
<sequence>MYCFQRWRSGLVAGGERVWSSRFVVFSWFSLMAGGWMSMTGDRRFVTMEDCFLLENRATLRAMSEFGGILLYFHICDRTTFIAESTKSYNRELFLFLVEIGITLQYRGGFPDTLKVKGLLANMSNFSIDLNVQRSKEESEVRVGGRDSCFRTGNPFHWSPKDERLFALKLGLHVPFFIRPISLSSLSLNPLHRRQSPNGGSRLVNPQGPYSFPEIIYFSSNHPAI</sequence>
<evidence type="ECO:0000313" key="1">
    <source>
        <dbReference type="EMBL" id="KAI3782402.1"/>
    </source>
</evidence>